<evidence type="ECO:0000256" key="2">
    <source>
        <dbReference type="ARBA" id="ARBA00004216"/>
    </source>
</evidence>
<keyword evidence="8" id="KW-0221">Differentiation</keyword>
<proteinExistence type="predicted"/>
<dbReference type="SMART" id="SM00185">
    <property type="entry name" value="ARM"/>
    <property type="match status" value="6"/>
</dbReference>
<evidence type="ECO:0000313" key="13">
    <source>
        <dbReference type="Proteomes" id="UP000504618"/>
    </source>
</evidence>
<dbReference type="OrthoDB" id="199930at2759"/>
<dbReference type="InterPro" id="IPR016024">
    <property type="entry name" value="ARM-type_fold"/>
</dbReference>
<feature type="domain" description="UNC-45/Cro1/She4 central" evidence="12">
    <location>
        <begin position="331"/>
        <end position="482"/>
    </location>
</feature>
<dbReference type="GO" id="GO:0030018">
    <property type="term" value="C:Z disc"/>
    <property type="evidence" value="ECO:0007669"/>
    <property type="project" value="UniProtKB-SubCell"/>
</dbReference>
<dbReference type="InterPro" id="IPR011989">
    <property type="entry name" value="ARM-like"/>
</dbReference>
<dbReference type="Gene3D" id="1.25.10.10">
    <property type="entry name" value="Leucine-rich Repeat Variant"/>
    <property type="match status" value="2"/>
</dbReference>
<dbReference type="InterPro" id="IPR019734">
    <property type="entry name" value="TPR_rpt"/>
</dbReference>
<dbReference type="Pfam" id="PF00515">
    <property type="entry name" value="TPR_1"/>
    <property type="match status" value="1"/>
</dbReference>
<dbReference type="SUPFAM" id="SSF48452">
    <property type="entry name" value="TPR-like"/>
    <property type="match status" value="1"/>
</dbReference>
<evidence type="ECO:0000313" key="15">
    <source>
        <dbReference type="RefSeq" id="XP_024875523.1"/>
    </source>
</evidence>
<evidence type="ECO:0000256" key="7">
    <source>
        <dbReference type="ARBA" id="ARBA00022541"/>
    </source>
</evidence>
<gene>
    <name evidence="14 15" type="primary">LOC112456935</name>
</gene>
<name>A0A6J1Q1H5_9HYME</name>
<dbReference type="InterPro" id="IPR011990">
    <property type="entry name" value="TPR-like_helical_dom_sf"/>
</dbReference>
<dbReference type="GO" id="GO:0007517">
    <property type="term" value="P:muscle organ development"/>
    <property type="evidence" value="ECO:0007669"/>
    <property type="project" value="UniProtKB-KW"/>
</dbReference>
<dbReference type="RefSeq" id="XP_024875523.1">
    <property type="nucleotide sequence ID" value="XM_025019755.1"/>
</dbReference>
<dbReference type="RefSeq" id="XP_024875522.1">
    <property type="nucleotide sequence ID" value="XM_025019754.1"/>
</dbReference>
<dbReference type="Pfam" id="PF11701">
    <property type="entry name" value="UNC45-central"/>
    <property type="match status" value="1"/>
</dbReference>
<evidence type="ECO:0000256" key="8">
    <source>
        <dbReference type="ARBA" id="ARBA00022782"/>
    </source>
</evidence>
<evidence type="ECO:0000256" key="5">
    <source>
        <dbReference type="ARBA" id="ARBA00022473"/>
    </source>
</evidence>
<evidence type="ECO:0000256" key="11">
    <source>
        <dbReference type="PROSITE-ProRule" id="PRU00339"/>
    </source>
</evidence>
<dbReference type="GO" id="GO:0031672">
    <property type="term" value="C:A band"/>
    <property type="evidence" value="ECO:0007669"/>
    <property type="project" value="UniProtKB-SubCell"/>
</dbReference>
<dbReference type="InterPro" id="IPR024660">
    <property type="entry name" value="UCS_central_dom"/>
</dbReference>
<dbReference type="Proteomes" id="UP000504618">
    <property type="component" value="Unplaced"/>
</dbReference>
<evidence type="ECO:0000259" key="12">
    <source>
        <dbReference type="Pfam" id="PF11701"/>
    </source>
</evidence>
<keyword evidence="13" id="KW-1185">Reference proteome</keyword>
<dbReference type="InterPro" id="IPR000225">
    <property type="entry name" value="Armadillo"/>
</dbReference>
<keyword evidence="6" id="KW-0963">Cytoplasm</keyword>
<comment type="subcellular location">
    <subcellularLocation>
        <location evidence="1">Cytoplasm</location>
        <location evidence="1">Myofibril</location>
        <location evidence="1">Sarcomere</location>
        <location evidence="1">A band</location>
    </subcellularLocation>
    <subcellularLocation>
        <location evidence="2">Cytoplasm</location>
        <location evidence="2">Myofibril</location>
        <location evidence="2">Sarcomere</location>
        <location evidence="2">Z line</location>
    </subcellularLocation>
    <subcellularLocation>
        <location evidence="3">Cytoplasm</location>
        <location evidence="3">Perinuclear region</location>
    </subcellularLocation>
</comment>
<evidence type="ECO:0000256" key="1">
    <source>
        <dbReference type="ARBA" id="ARBA00004161"/>
    </source>
</evidence>
<evidence type="ECO:0000256" key="6">
    <source>
        <dbReference type="ARBA" id="ARBA00022490"/>
    </source>
</evidence>
<evidence type="ECO:0000313" key="14">
    <source>
        <dbReference type="RefSeq" id="XP_024875522.1"/>
    </source>
</evidence>
<dbReference type="GeneID" id="112456935"/>
<dbReference type="GO" id="GO:0030154">
    <property type="term" value="P:cell differentiation"/>
    <property type="evidence" value="ECO:0007669"/>
    <property type="project" value="UniProtKB-KW"/>
</dbReference>
<evidence type="ECO:0000256" key="3">
    <source>
        <dbReference type="ARBA" id="ARBA00004556"/>
    </source>
</evidence>
<dbReference type="PANTHER" id="PTHR45994:SF1">
    <property type="entry name" value="FI21225P1"/>
    <property type="match status" value="1"/>
</dbReference>
<keyword evidence="9 11" id="KW-0802">TPR repeat</keyword>
<organism evidence="13 15">
    <name type="scientific">Temnothorax curvispinosus</name>
    <dbReference type="NCBI Taxonomy" id="300111"/>
    <lineage>
        <taxon>Eukaryota</taxon>
        <taxon>Metazoa</taxon>
        <taxon>Ecdysozoa</taxon>
        <taxon>Arthropoda</taxon>
        <taxon>Hexapoda</taxon>
        <taxon>Insecta</taxon>
        <taxon>Pterygota</taxon>
        <taxon>Neoptera</taxon>
        <taxon>Endopterygota</taxon>
        <taxon>Hymenoptera</taxon>
        <taxon>Apocrita</taxon>
        <taxon>Aculeata</taxon>
        <taxon>Formicoidea</taxon>
        <taxon>Formicidae</taxon>
        <taxon>Myrmicinae</taxon>
        <taxon>Temnothorax</taxon>
    </lineage>
</organism>
<keyword evidence="5" id="KW-0217">Developmental protein</keyword>
<dbReference type="SMART" id="SM00028">
    <property type="entry name" value="TPR"/>
    <property type="match status" value="2"/>
</dbReference>
<sequence>MTESNMTAQKWKEKGNEEFNKGNWSEALSDYTNALNLVENNAEKTVYYKNRAATYLKLNDYENAIEDCDSALKICCNKALYRRCQALEALERFEEAHRDAEIIISSDPNNKDIQVVKERLQDRHKDPNLRATISQMMDSVFNESADEEECKYAMHNLFVNACDEAGAEEIFKNEGVSKLAQLIKVEENKKATYAIRILGELCKNNINRTELVLKYIGLLRCLEMMNSTCTDRVKASQICLQNILNTYSGMNDETDSKPDKTSCETHKNELDTILSCLLNNIANRTIAGLTRDAIIELIICNIHHTELGWAERLIKFRGLQKLMEIASEMEEYKYEESSMNITFSTQIKISMCLTKIYKNVYYDAAKEEFIDAIEKFIKDKLLTSDSKSKVRGVVAITTLMFGPLDVAYAIIIKRGVLEMIIAMLETDDDVVQKKVVCECITVAMTKFKQANVFICRCVRILENLYIFSTYDSIRVRALVGLCMISKFEKSILSSYTTIEPFAQFADGTMKKLTKVCARFLINPKKNKEMRKWAIKGLRYLTIDVEVKEQLIKDQQQAAVKAIIELTEQTNDQSVLYDVTIMLVNLCCAYDDNELIPEMIESVMFIKYYFSGRDQPKEDDFMKIRRALVEVGVTSALARLAKTDNQNCKELVARVFHAICSQQELREIVVQQGGAEALLSLALSSTDKGKKHASQALVHLAHTIPPAAFPDQIIMQIVWTIINLLNSECSVNERCEALTALCNLASVNNSVREYIFKEAGFEKFEDYMHDDNNMLTRKAAQLINNLVLCRKVAVQYCEQRSYQVGYLTLLFENKNTNVNTIKALAGTVAMLTAVSKEACEEIIYADPLLKFLHNLLINTDDDLQHKGTKIVLNMMRSTIDLAAKLIKNINIMGPLTALSKNDTVPDNNKIKKLARTTLLLAAHIVDIETNDKSDEALSQNIDSLDVFKHVD</sequence>
<dbReference type="PANTHER" id="PTHR45994">
    <property type="entry name" value="FI21225P1"/>
    <property type="match status" value="1"/>
</dbReference>
<keyword evidence="7" id="KW-0517">Myogenesis</keyword>
<evidence type="ECO:0000256" key="10">
    <source>
        <dbReference type="ARBA" id="ARBA00023186"/>
    </source>
</evidence>
<dbReference type="SUPFAM" id="SSF48371">
    <property type="entry name" value="ARM repeat"/>
    <property type="match status" value="2"/>
</dbReference>
<evidence type="ECO:0000256" key="9">
    <source>
        <dbReference type="ARBA" id="ARBA00022803"/>
    </source>
</evidence>
<dbReference type="PROSITE" id="PS50005">
    <property type="entry name" value="TPR"/>
    <property type="match status" value="1"/>
</dbReference>
<reference evidence="14 15" key="1">
    <citation type="submission" date="2025-04" db="UniProtKB">
        <authorList>
            <consortium name="RefSeq"/>
        </authorList>
    </citation>
    <scope>IDENTIFICATION</scope>
    <source>
        <tissue evidence="14 15">Whole body</tissue>
    </source>
</reference>
<dbReference type="Gene3D" id="1.25.40.10">
    <property type="entry name" value="Tetratricopeptide repeat domain"/>
    <property type="match status" value="1"/>
</dbReference>
<keyword evidence="10" id="KW-0143">Chaperone</keyword>
<dbReference type="GO" id="GO:0051879">
    <property type="term" value="F:Hsp90 protein binding"/>
    <property type="evidence" value="ECO:0007669"/>
    <property type="project" value="TreeGrafter"/>
</dbReference>
<accession>A0A6J1Q1H5</accession>
<dbReference type="GO" id="GO:0048471">
    <property type="term" value="C:perinuclear region of cytoplasm"/>
    <property type="evidence" value="ECO:0007669"/>
    <property type="project" value="UniProtKB-SubCell"/>
</dbReference>
<evidence type="ECO:0000256" key="4">
    <source>
        <dbReference type="ARBA" id="ARBA00020768"/>
    </source>
</evidence>
<feature type="repeat" description="TPR" evidence="11">
    <location>
        <begin position="8"/>
        <end position="41"/>
    </location>
</feature>
<dbReference type="AlphaFoldDB" id="A0A6J1Q1H5"/>
<protein>
    <recommendedName>
        <fullName evidence="4">Protein unc-45 homolog B</fullName>
    </recommendedName>
</protein>